<evidence type="ECO:0000313" key="11">
    <source>
        <dbReference type="Proteomes" id="UP001139971"/>
    </source>
</evidence>
<dbReference type="PANTHER" id="PTHR30177">
    <property type="entry name" value="GLYCINE BETAINE/L-PROLINE TRANSPORT SYSTEM PERMEASE PROTEIN PROW"/>
    <property type="match status" value="1"/>
</dbReference>
<dbReference type="PANTHER" id="PTHR30177:SF4">
    <property type="entry name" value="OSMOPROTECTANT IMPORT PERMEASE PROTEIN OSMW"/>
    <property type="match status" value="1"/>
</dbReference>
<keyword evidence="2 8" id="KW-0813">Transport</keyword>
<evidence type="ECO:0000256" key="8">
    <source>
        <dbReference type="RuleBase" id="RU363032"/>
    </source>
</evidence>
<evidence type="ECO:0000256" key="5">
    <source>
        <dbReference type="ARBA" id="ARBA00023136"/>
    </source>
</evidence>
<keyword evidence="5 8" id="KW-0472">Membrane</keyword>
<evidence type="ECO:0000259" key="9">
    <source>
        <dbReference type="PROSITE" id="PS50928"/>
    </source>
</evidence>
<dbReference type="EMBL" id="JAOVZO020000014">
    <property type="protein sequence ID" value="MDC8012810.1"/>
    <property type="molecule type" value="Genomic_DNA"/>
</dbReference>
<dbReference type="InterPro" id="IPR051204">
    <property type="entry name" value="ABC_transp_perm/SBD"/>
</dbReference>
<dbReference type="InterPro" id="IPR007210">
    <property type="entry name" value="ABC_Gly_betaine_transp_sub-bd"/>
</dbReference>
<comment type="similarity">
    <text evidence="7">In the N-terminal section; belongs to the binding-protein-dependent transport system permease family.</text>
</comment>
<dbReference type="AlphaFoldDB" id="A0A9X4BGI2"/>
<keyword evidence="11" id="KW-1185">Reference proteome</keyword>
<feature type="transmembrane region" description="Helical" evidence="8">
    <location>
        <begin position="84"/>
        <end position="104"/>
    </location>
</feature>
<feature type="transmembrane region" description="Helical" evidence="8">
    <location>
        <begin position="226"/>
        <end position="244"/>
    </location>
</feature>
<dbReference type="SUPFAM" id="SSF161098">
    <property type="entry name" value="MetI-like"/>
    <property type="match status" value="1"/>
</dbReference>
<dbReference type="Pfam" id="PF00528">
    <property type="entry name" value="BPD_transp_1"/>
    <property type="match status" value="1"/>
</dbReference>
<keyword evidence="3 8" id="KW-0812">Transmembrane</keyword>
<feature type="transmembrane region" description="Helical" evidence="8">
    <location>
        <begin position="190"/>
        <end position="214"/>
    </location>
</feature>
<comment type="similarity">
    <text evidence="8">Belongs to the binding-protein-dependent transport system permease family.</text>
</comment>
<name>A0A9X4BGI2_9GAMM</name>
<proteinExistence type="inferred from homology"/>
<feature type="domain" description="ABC transmembrane type-1" evidence="9">
    <location>
        <begin position="16"/>
        <end position="211"/>
    </location>
</feature>
<evidence type="ECO:0000256" key="3">
    <source>
        <dbReference type="ARBA" id="ARBA00022692"/>
    </source>
</evidence>
<comment type="subcellular location">
    <subcellularLocation>
        <location evidence="1 8">Cell membrane</location>
        <topology evidence="1 8">Multi-pass membrane protein</topology>
    </subcellularLocation>
</comment>
<evidence type="ECO:0000256" key="4">
    <source>
        <dbReference type="ARBA" id="ARBA00022989"/>
    </source>
</evidence>
<dbReference type="Gene3D" id="1.10.3720.10">
    <property type="entry name" value="MetI-like"/>
    <property type="match status" value="1"/>
</dbReference>
<dbReference type="SUPFAM" id="SSF53850">
    <property type="entry name" value="Periplasmic binding protein-like II"/>
    <property type="match status" value="1"/>
</dbReference>
<evidence type="ECO:0000313" key="10">
    <source>
        <dbReference type="EMBL" id="MDC8012810.1"/>
    </source>
</evidence>
<dbReference type="Gene3D" id="3.40.190.120">
    <property type="entry name" value="Osmoprotection protein (prox), domain 2"/>
    <property type="match status" value="1"/>
</dbReference>
<evidence type="ECO:0000256" key="7">
    <source>
        <dbReference type="ARBA" id="ARBA00035652"/>
    </source>
</evidence>
<organism evidence="10 11">
    <name type="scientific">Tahibacter soli</name>
    <dbReference type="NCBI Taxonomy" id="2983605"/>
    <lineage>
        <taxon>Bacteria</taxon>
        <taxon>Pseudomonadati</taxon>
        <taxon>Pseudomonadota</taxon>
        <taxon>Gammaproteobacteria</taxon>
        <taxon>Lysobacterales</taxon>
        <taxon>Rhodanobacteraceae</taxon>
        <taxon>Tahibacter</taxon>
    </lineage>
</organism>
<dbReference type="PROSITE" id="PS50928">
    <property type="entry name" value="ABC_TM1"/>
    <property type="match status" value="1"/>
</dbReference>
<dbReference type="InterPro" id="IPR035906">
    <property type="entry name" value="MetI-like_sf"/>
</dbReference>
<gene>
    <name evidence="10" type="ORF">OD750_009665</name>
</gene>
<evidence type="ECO:0000256" key="2">
    <source>
        <dbReference type="ARBA" id="ARBA00022448"/>
    </source>
</evidence>
<dbReference type="GO" id="GO:0031460">
    <property type="term" value="P:glycine betaine transport"/>
    <property type="evidence" value="ECO:0007669"/>
    <property type="project" value="TreeGrafter"/>
</dbReference>
<feature type="transmembrane region" description="Helical" evidence="8">
    <location>
        <begin position="20"/>
        <end position="42"/>
    </location>
</feature>
<dbReference type="GO" id="GO:0043190">
    <property type="term" value="C:ATP-binding cassette (ABC) transporter complex"/>
    <property type="evidence" value="ECO:0007669"/>
    <property type="project" value="InterPro"/>
</dbReference>
<dbReference type="Gene3D" id="3.40.190.10">
    <property type="entry name" value="Periplasmic binding protein-like II"/>
    <property type="match status" value="1"/>
</dbReference>
<feature type="transmembrane region" description="Helical" evidence="8">
    <location>
        <begin position="49"/>
        <end position="72"/>
    </location>
</feature>
<keyword evidence="4 8" id="KW-1133">Transmembrane helix</keyword>
<dbReference type="Pfam" id="PF04069">
    <property type="entry name" value="OpuAC"/>
    <property type="match status" value="1"/>
</dbReference>
<dbReference type="GO" id="GO:0022857">
    <property type="term" value="F:transmembrane transporter activity"/>
    <property type="evidence" value="ECO:0007669"/>
    <property type="project" value="InterPro"/>
</dbReference>
<dbReference type="Proteomes" id="UP001139971">
    <property type="component" value="Unassembled WGS sequence"/>
</dbReference>
<sequence length="519" mass="55637">MDERIAAALARLPLYTAEHVTLSAAALALGLLLSLPLSIFAYRRASLRWPLLTVVSVVQTIPSLALLALFYPLLLGLSSLAEHAFGRGFSALGFLPALLALTLYSMLPVVRNTVVGLASVDPALVEAARGVGMTDRQRLWQVELPLAAPTILAGVRTSAVWVIGTATLSTPIGQTSLGNFIFTGLQTENWIFVLVGCVAGAVLALVTDQLLGLIEIGLARRERPRIVVGAAGLLLGIAVAVVPMTGRNAPEYVVGAKTFPEQFILSRLLVDQLQENGLSASQLSGLGSTVILRALANNELDVYVDYSGTIWANAMGRRDNPGRVAVTREVTRWLAQTHGIVVLGELGFENAYALAMRRERAKELGVASIADLRMHAPTLVIGGDYEFFGRPEWSSIRQAYGVAFSRERQYQSTFMYRALADGDVDVVSAFSSDGRIASYDLKVLDDPAGAIPPYDALLLAAPSRAHDDRLRAALSPVVGKISIDLMRKANQRVEDAGAGGTPRTAARWLRSQFVAPATD</sequence>
<reference evidence="10" key="1">
    <citation type="submission" date="2023-02" db="EMBL/GenBank/DDBJ databases">
        <title>Tahibacter soli sp. nov. isolated from soil.</title>
        <authorList>
            <person name="Baek J.H."/>
            <person name="Lee J.K."/>
            <person name="Choi D.G."/>
            <person name="Jeon C.O."/>
        </authorList>
    </citation>
    <scope>NUCLEOTIDE SEQUENCE</scope>
    <source>
        <strain evidence="10">BL</strain>
    </source>
</reference>
<dbReference type="RefSeq" id="WP_263545332.1">
    <property type="nucleotide sequence ID" value="NZ_JAOVZO020000014.1"/>
</dbReference>
<evidence type="ECO:0000256" key="6">
    <source>
        <dbReference type="ARBA" id="ARBA00035642"/>
    </source>
</evidence>
<protein>
    <submittedName>
        <fullName evidence="10">ABC transporter permease/substrate-binding protein</fullName>
    </submittedName>
</protein>
<accession>A0A9X4BGI2</accession>
<dbReference type="InterPro" id="IPR000515">
    <property type="entry name" value="MetI-like"/>
</dbReference>
<evidence type="ECO:0000256" key="1">
    <source>
        <dbReference type="ARBA" id="ARBA00004651"/>
    </source>
</evidence>
<comment type="similarity">
    <text evidence="6">In the C-terminal section; belongs to the OsmX family.</text>
</comment>
<comment type="caution">
    <text evidence="10">The sequence shown here is derived from an EMBL/GenBank/DDBJ whole genome shotgun (WGS) entry which is preliminary data.</text>
</comment>
<dbReference type="CDD" id="cd06261">
    <property type="entry name" value="TM_PBP2"/>
    <property type="match status" value="1"/>
</dbReference>